<dbReference type="Proteomes" id="UP000677668">
    <property type="component" value="Chromosome 2"/>
</dbReference>
<dbReference type="RefSeq" id="WP_211423411.1">
    <property type="nucleotide sequence ID" value="NZ_CP072643.1"/>
</dbReference>
<evidence type="ECO:0000313" key="2">
    <source>
        <dbReference type="EMBL" id="QUV95175.1"/>
    </source>
</evidence>
<sequence length="173" mass="19317">MTSRRAFLATALLLASGTGLGAPAAAHKFHASFTTIEFNAETGSLEISLRVFSDDLENALSRQARRRIELDRTPDVAELASAYVRERFRLRRTDGTPVRVAWVGMEQRVDMTWIYIEAPAPAGFTGLEALVTVFFELFRDQKNNVSCKDAQGKRHDILFRPSDNTFKPLVPAS</sequence>
<accession>A0ABX8B640</accession>
<reference evidence="2 3" key="1">
    <citation type="submission" date="2021-03" db="EMBL/GenBank/DDBJ databases">
        <title>Genomic and phenotypic characterization of Chloracidobacterium isolates provides evidence for multiple species.</title>
        <authorList>
            <person name="Saini M.K."/>
            <person name="Costas A.M.G."/>
            <person name="Tank M."/>
            <person name="Bryant D.A."/>
        </authorList>
    </citation>
    <scope>NUCLEOTIDE SEQUENCE [LARGE SCALE GENOMIC DNA]</scope>
    <source>
        <strain evidence="2 3">N</strain>
    </source>
</reference>
<feature type="chain" id="PRO_5046838118" evidence="1">
    <location>
        <begin position="22"/>
        <end position="173"/>
    </location>
</feature>
<keyword evidence="3" id="KW-1185">Reference proteome</keyword>
<feature type="signal peptide" evidence="1">
    <location>
        <begin position="1"/>
        <end position="21"/>
    </location>
</feature>
<dbReference type="EMBL" id="CP072643">
    <property type="protein sequence ID" value="QUV95175.1"/>
    <property type="molecule type" value="Genomic_DNA"/>
</dbReference>
<dbReference type="InterPro" id="IPR006311">
    <property type="entry name" value="TAT_signal"/>
</dbReference>
<dbReference type="Pfam" id="PF20420">
    <property type="entry name" value="DUF6702"/>
    <property type="match status" value="1"/>
</dbReference>
<gene>
    <name evidence="2" type="ORF">J8C05_14225</name>
</gene>
<keyword evidence="1" id="KW-0732">Signal</keyword>
<organism evidence="2 3">
    <name type="scientific">Chloracidobacterium sp. N</name>
    <dbReference type="NCBI Taxonomy" id="2821540"/>
    <lineage>
        <taxon>Bacteria</taxon>
        <taxon>Pseudomonadati</taxon>
        <taxon>Acidobacteriota</taxon>
        <taxon>Terriglobia</taxon>
        <taxon>Terriglobales</taxon>
        <taxon>Acidobacteriaceae</taxon>
        <taxon>Chloracidobacterium</taxon>
        <taxon>Chloracidobacterium aggregatum</taxon>
    </lineage>
</organism>
<proteinExistence type="predicted"/>
<dbReference type="InterPro" id="IPR046525">
    <property type="entry name" value="DUF6702"/>
</dbReference>
<protein>
    <submittedName>
        <fullName evidence="2">Uncharacterized protein</fullName>
    </submittedName>
</protein>
<evidence type="ECO:0000256" key="1">
    <source>
        <dbReference type="SAM" id="SignalP"/>
    </source>
</evidence>
<name>A0ABX8B640_9BACT</name>
<dbReference type="PROSITE" id="PS51318">
    <property type="entry name" value="TAT"/>
    <property type="match status" value="1"/>
</dbReference>
<evidence type="ECO:0000313" key="3">
    <source>
        <dbReference type="Proteomes" id="UP000677668"/>
    </source>
</evidence>